<dbReference type="EMBL" id="MLKD01000005">
    <property type="protein sequence ID" value="OQE26602.1"/>
    <property type="molecule type" value="Genomic_DNA"/>
</dbReference>
<protein>
    <recommendedName>
        <fullName evidence="4">Iminophenyl-pyruvate dimer synthase domain-containing protein</fullName>
    </recommendedName>
</protein>
<evidence type="ECO:0000313" key="3">
    <source>
        <dbReference type="Proteomes" id="UP000191285"/>
    </source>
</evidence>
<gene>
    <name evidence="2" type="ORF">PENSTE_c005G03004</name>
</gene>
<evidence type="ECO:0000313" key="2">
    <source>
        <dbReference type="EMBL" id="OQE26602.1"/>
    </source>
</evidence>
<organism evidence="2 3">
    <name type="scientific">Penicillium steckii</name>
    <dbReference type="NCBI Taxonomy" id="303698"/>
    <lineage>
        <taxon>Eukaryota</taxon>
        <taxon>Fungi</taxon>
        <taxon>Dikarya</taxon>
        <taxon>Ascomycota</taxon>
        <taxon>Pezizomycotina</taxon>
        <taxon>Eurotiomycetes</taxon>
        <taxon>Eurotiomycetidae</taxon>
        <taxon>Eurotiales</taxon>
        <taxon>Aspergillaceae</taxon>
        <taxon>Penicillium</taxon>
    </lineage>
</organism>
<dbReference type="AlphaFoldDB" id="A0A1V6TJN2"/>
<keyword evidence="1" id="KW-0732">Signal</keyword>
<proteinExistence type="predicted"/>
<sequence length="366" mass="39881">MKMRIILSASVSFGLVLPVLGLPNPNSRLLSPSVIASVVPGESSLFATYSGKAPPITDEDLKAIPATASGEPDPENRMLQNLMGGEWVVWAFYQYAMEALSASDFTKLGLSNSTYAGIAAMRDNEIGHARIFQERLGDNSVKPGPCKYTFKEIVKNNPKTWLAFQVYIEISSMAFLTGMINQAEFNNSKSILMAISQTESRHNAWGLSEVLKTSLLTGPSDTVYPYANQILDGMNGFIVPGSCPSESPTWPSPRQSLPMMGFNPNTTTARPGSDIEFLFPKGKPDFGGKDYYAVFYHGLNNISVPYDPKQNRVKIPHEFGTDAGLIIANIADEPHAPTAESVVAGPLFLLEQPWQLAKSFSFANSL</sequence>
<feature type="signal peptide" evidence="1">
    <location>
        <begin position="1"/>
        <end position="21"/>
    </location>
</feature>
<dbReference type="InterPro" id="IPR009078">
    <property type="entry name" value="Ferritin-like_SF"/>
</dbReference>
<name>A0A1V6TJN2_9EURO</name>
<reference evidence="3" key="1">
    <citation type="journal article" date="2017" name="Nat. Microbiol.">
        <title>Global analysis of biosynthetic gene clusters reveals vast potential of secondary metabolite production in Penicillium species.</title>
        <authorList>
            <person name="Nielsen J.C."/>
            <person name="Grijseels S."/>
            <person name="Prigent S."/>
            <person name="Ji B."/>
            <person name="Dainat J."/>
            <person name="Nielsen K.F."/>
            <person name="Frisvad J.C."/>
            <person name="Workman M."/>
            <person name="Nielsen J."/>
        </authorList>
    </citation>
    <scope>NUCLEOTIDE SEQUENCE [LARGE SCALE GENOMIC DNA]</scope>
    <source>
        <strain evidence="3">IBT 24891</strain>
    </source>
</reference>
<feature type="chain" id="PRO_5012121983" description="Iminophenyl-pyruvate dimer synthase domain-containing protein" evidence="1">
    <location>
        <begin position="22"/>
        <end position="366"/>
    </location>
</feature>
<dbReference type="Pfam" id="PF13668">
    <property type="entry name" value="Ferritin_2"/>
    <property type="match status" value="1"/>
</dbReference>
<dbReference type="OrthoDB" id="1001765at2759"/>
<evidence type="ECO:0000256" key="1">
    <source>
        <dbReference type="SAM" id="SignalP"/>
    </source>
</evidence>
<accession>A0A1V6TJN2</accession>
<comment type="caution">
    <text evidence="2">The sequence shown here is derived from an EMBL/GenBank/DDBJ whole genome shotgun (WGS) entry which is preliminary data.</text>
</comment>
<dbReference type="SUPFAM" id="SSF47240">
    <property type="entry name" value="Ferritin-like"/>
    <property type="match status" value="1"/>
</dbReference>
<dbReference type="CDD" id="cd00657">
    <property type="entry name" value="Ferritin_like"/>
    <property type="match status" value="1"/>
</dbReference>
<evidence type="ECO:0008006" key="4">
    <source>
        <dbReference type="Google" id="ProtNLM"/>
    </source>
</evidence>
<dbReference type="Proteomes" id="UP000191285">
    <property type="component" value="Unassembled WGS sequence"/>
</dbReference>
<dbReference type="STRING" id="303698.A0A1V6TJN2"/>
<keyword evidence="3" id="KW-1185">Reference proteome</keyword>